<keyword evidence="3" id="KW-1185">Reference proteome</keyword>
<dbReference type="PANTHER" id="PTHR34818:SF1">
    <property type="entry name" value="PROTEIN BLI-3"/>
    <property type="match status" value="1"/>
</dbReference>
<dbReference type="InterPro" id="IPR012349">
    <property type="entry name" value="Split_barrel_FMN-bd"/>
</dbReference>
<reference evidence="2 3" key="1">
    <citation type="submission" date="2024-06" db="EMBL/GenBank/DDBJ databases">
        <title>Genomic Encyclopedia of Type Strains, Phase IV (KMG-IV): sequencing the most valuable type-strain genomes for metagenomic binning, comparative biology and taxonomic classification.</title>
        <authorList>
            <person name="Goeker M."/>
        </authorList>
    </citation>
    <scope>NUCLEOTIDE SEQUENCE [LARGE SCALE GENOMIC DNA]</scope>
    <source>
        <strain evidence="2 3">DSM 29780</strain>
    </source>
</reference>
<dbReference type="Gene3D" id="2.30.110.10">
    <property type="entry name" value="Electron Transport, Fmn-binding Protein, Chain A"/>
    <property type="match status" value="1"/>
</dbReference>
<name>A0ABV2J217_9HYPH</name>
<protein>
    <submittedName>
        <fullName evidence="2">General stress protein 26</fullName>
    </submittedName>
</protein>
<dbReference type="InterPro" id="IPR052917">
    <property type="entry name" value="Stress-Dev_Protein"/>
</dbReference>
<comment type="caution">
    <text evidence="2">The sequence shown here is derived from an EMBL/GenBank/DDBJ whole genome shotgun (WGS) entry which is preliminary data.</text>
</comment>
<accession>A0ABV2J217</accession>
<evidence type="ECO:0000313" key="3">
    <source>
        <dbReference type="Proteomes" id="UP001549047"/>
    </source>
</evidence>
<organism evidence="2 3">
    <name type="scientific">Rhizobium aquaticum</name>
    <dbReference type="NCBI Taxonomy" id="1549636"/>
    <lineage>
        <taxon>Bacteria</taxon>
        <taxon>Pseudomonadati</taxon>
        <taxon>Pseudomonadota</taxon>
        <taxon>Alphaproteobacteria</taxon>
        <taxon>Hyphomicrobiales</taxon>
        <taxon>Rhizobiaceae</taxon>
        <taxon>Rhizobium/Agrobacterium group</taxon>
        <taxon>Rhizobium</taxon>
    </lineage>
</organism>
<dbReference type="Proteomes" id="UP001549047">
    <property type="component" value="Unassembled WGS sequence"/>
</dbReference>
<dbReference type="EMBL" id="JBEPMB010000004">
    <property type="protein sequence ID" value="MET3614658.1"/>
    <property type="molecule type" value="Genomic_DNA"/>
</dbReference>
<dbReference type="SUPFAM" id="SSF50475">
    <property type="entry name" value="FMN-binding split barrel"/>
    <property type="match status" value="1"/>
</dbReference>
<proteinExistence type="predicted"/>
<gene>
    <name evidence="2" type="ORF">ABID16_002995</name>
</gene>
<evidence type="ECO:0000259" key="1">
    <source>
        <dbReference type="Pfam" id="PF16242"/>
    </source>
</evidence>
<dbReference type="Pfam" id="PF16242">
    <property type="entry name" value="Pyrid_ox_like"/>
    <property type="match status" value="1"/>
</dbReference>
<evidence type="ECO:0000313" key="2">
    <source>
        <dbReference type="EMBL" id="MET3614658.1"/>
    </source>
</evidence>
<dbReference type="InterPro" id="IPR038725">
    <property type="entry name" value="YdaG_split_barrel_FMN-bd"/>
</dbReference>
<feature type="domain" description="General stress protein FMN-binding split barrel" evidence="1">
    <location>
        <begin position="14"/>
        <end position="155"/>
    </location>
</feature>
<dbReference type="PANTHER" id="PTHR34818">
    <property type="entry name" value="PROTEIN BLI-3"/>
    <property type="match status" value="1"/>
</dbReference>
<sequence>MTMVSLSTANKDPEKLIWDELDRVSAGMLGLNGESFSLQPMSPNLDMATKSIWFYTRRSSDLARAIGPAAQATFVVVGKDHDFHAVLKGPIALDADPARVEEYWSSVVAAWYRDGKDDPELTMLHFRPTECSFWASTGNLLTFGWEIAKANLDPDKEPDVGVHKHIAFA</sequence>